<evidence type="ECO:0000256" key="2">
    <source>
        <dbReference type="SAM" id="Phobius"/>
    </source>
</evidence>
<accession>A0A6L2P3V3</accession>
<feature type="transmembrane region" description="Helical" evidence="2">
    <location>
        <begin position="73"/>
        <end position="91"/>
    </location>
</feature>
<sequence>MEQRKDRTKRSQPNKKLSNPNTPNREGKGQHQQESKISNGLEIHLSHTAALLENRAEIHVLERDWIEGKMSSFLMLATASISALMSLFLHFQIVHKEQCRTPGKILLTLVEPNFFTLPVAMSRIEKGGNTTAGPKFHHPQTFLQTLFTRGHNKRQRSIFSTSLAQKGHKVEGIAMPREDRFAQANTNIDLTGNPRIPQAPPNASSIRIVAKGREVGGGGGGVDFQFPIPIPSQGFKNPLIQNQGTIHTLCFRNKE</sequence>
<evidence type="ECO:0000256" key="1">
    <source>
        <dbReference type="SAM" id="MobiDB-lite"/>
    </source>
</evidence>
<dbReference type="AlphaFoldDB" id="A0A6L2P3V3"/>
<keyword evidence="2" id="KW-0812">Transmembrane</keyword>
<keyword evidence="2" id="KW-0472">Membrane</keyword>
<organism evidence="3">
    <name type="scientific">Tanacetum cinerariifolium</name>
    <name type="common">Dalmatian daisy</name>
    <name type="synonym">Chrysanthemum cinerariifolium</name>
    <dbReference type="NCBI Taxonomy" id="118510"/>
    <lineage>
        <taxon>Eukaryota</taxon>
        <taxon>Viridiplantae</taxon>
        <taxon>Streptophyta</taxon>
        <taxon>Embryophyta</taxon>
        <taxon>Tracheophyta</taxon>
        <taxon>Spermatophyta</taxon>
        <taxon>Magnoliopsida</taxon>
        <taxon>eudicotyledons</taxon>
        <taxon>Gunneridae</taxon>
        <taxon>Pentapetalae</taxon>
        <taxon>asterids</taxon>
        <taxon>campanulids</taxon>
        <taxon>Asterales</taxon>
        <taxon>Asteraceae</taxon>
        <taxon>Asteroideae</taxon>
        <taxon>Anthemideae</taxon>
        <taxon>Anthemidinae</taxon>
        <taxon>Tanacetum</taxon>
    </lineage>
</organism>
<gene>
    <name evidence="3" type="ORF">Tci_063472</name>
</gene>
<protein>
    <submittedName>
        <fullName evidence="3">Uncharacterized protein</fullName>
    </submittedName>
</protein>
<dbReference type="EMBL" id="BKCJ010010416">
    <property type="protein sequence ID" value="GEU91494.1"/>
    <property type="molecule type" value="Genomic_DNA"/>
</dbReference>
<feature type="compositionally biased region" description="Polar residues" evidence="1">
    <location>
        <begin position="14"/>
        <end position="24"/>
    </location>
</feature>
<feature type="compositionally biased region" description="Basic and acidic residues" evidence="1">
    <location>
        <begin position="25"/>
        <end position="34"/>
    </location>
</feature>
<name>A0A6L2P3V3_TANCI</name>
<feature type="region of interest" description="Disordered" evidence="1">
    <location>
        <begin position="1"/>
        <end position="35"/>
    </location>
</feature>
<proteinExistence type="predicted"/>
<feature type="compositionally biased region" description="Basic residues" evidence="1">
    <location>
        <begin position="1"/>
        <end position="13"/>
    </location>
</feature>
<comment type="caution">
    <text evidence="3">The sequence shown here is derived from an EMBL/GenBank/DDBJ whole genome shotgun (WGS) entry which is preliminary data.</text>
</comment>
<keyword evidence="2" id="KW-1133">Transmembrane helix</keyword>
<reference evidence="3" key="1">
    <citation type="journal article" date="2019" name="Sci. Rep.">
        <title>Draft genome of Tanacetum cinerariifolium, the natural source of mosquito coil.</title>
        <authorList>
            <person name="Yamashiro T."/>
            <person name="Shiraishi A."/>
            <person name="Satake H."/>
            <person name="Nakayama K."/>
        </authorList>
    </citation>
    <scope>NUCLEOTIDE SEQUENCE</scope>
</reference>
<evidence type="ECO:0000313" key="3">
    <source>
        <dbReference type="EMBL" id="GEU91494.1"/>
    </source>
</evidence>